<reference evidence="3" key="1">
    <citation type="submission" date="2011-07" db="EMBL/GenBank/DDBJ databases">
        <authorList>
            <consortium name="Caenorhabditis brenneri Sequencing and Analysis Consortium"/>
            <person name="Wilson R.K."/>
        </authorList>
    </citation>
    <scope>NUCLEOTIDE SEQUENCE [LARGE SCALE GENOMIC DNA]</scope>
    <source>
        <strain evidence="3">PB2801</strain>
    </source>
</reference>
<keyword evidence="3" id="KW-1185">Reference proteome</keyword>
<dbReference type="InterPro" id="IPR001810">
    <property type="entry name" value="F-box_dom"/>
</dbReference>
<dbReference type="PANTHER" id="PTHR22899">
    <property type="entry name" value="CYCLIN-RELATED F-BOX FAMILY"/>
    <property type="match status" value="1"/>
</dbReference>
<dbReference type="OMA" id="MIRTTIH"/>
<evidence type="ECO:0000259" key="1">
    <source>
        <dbReference type="PROSITE" id="PS50181"/>
    </source>
</evidence>
<accession>G0N3I4</accession>
<protein>
    <recommendedName>
        <fullName evidence="1">F-box domain-containing protein</fullName>
    </recommendedName>
</protein>
<dbReference type="InterPro" id="IPR012885">
    <property type="entry name" value="F-box_Sdz-33"/>
</dbReference>
<name>G0N3I4_CAEBE</name>
<dbReference type="Pfam" id="PF07735">
    <property type="entry name" value="FBA_2"/>
    <property type="match status" value="1"/>
</dbReference>
<dbReference type="AlphaFoldDB" id="G0N3I4"/>
<evidence type="ECO:0000313" key="3">
    <source>
        <dbReference type="Proteomes" id="UP000008068"/>
    </source>
</evidence>
<dbReference type="InterPro" id="IPR053222">
    <property type="entry name" value="Zygotic_Embryogenesis-Asso"/>
</dbReference>
<dbReference type="EMBL" id="GL379834">
    <property type="protein sequence ID" value="EGT51538.1"/>
    <property type="molecule type" value="Genomic_DNA"/>
</dbReference>
<dbReference type="PROSITE" id="PS50181">
    <property type="entry name" value="FBOX"/>
    <property type="match status" value="1"/>
</dbReference>
<organism evidence="3">
    <name type="scientific">Caenorhabditis brenneri</name>
    <name type="common">Nematode worm</name>
    <dbReference type="NCBI Taxonomy" id="135651"/>
    <lineage>
        <taxon>Eukaryota</taxon>
        <taxon>Metazoa</taxon>
        <taxon>Ecdysozoa</taxon>
        <taxon>Nematoda</taxon>
        <taxon>Chromadorea</taxon>
        <taxon>Rhabditida</taxon>
        <taxon>Rhabditina</taxon>
        <taxon>Rhabditomorpha</taxon>
        <taxon>Rhabditoidea</taxon>
        <taxon>Rhabditidae</taxon>
        <taxon>Peloderinae</taxon>
        <taxon>Caenorhabditis</taxon>
    </lineage>
</organism>
<dbReference type="PANTHER" id="PTHR22899:SF1">
    <property type="entry name" value="F-BOX ASSOCIATED DOMAIN-CONTAINING PROTEIN"/>
    <property type="match status" value="1"/>
</dbReference>
<dbReference type="OrthoDB" id="5832245at2759"/>
<dbReference type="Proteomes" id="UP000008068">
    <property type="component" value="Unassembled WGS sequence"/>
</dbReference>
<dbReference type="HOGENOM" id="CLU_028840_1_3_1"/>
<proteinExistence type="predicted"/>
<sequence>MQDDQFPLRCLPADVMKNVLRTMDRDQLFSYSLISRATKRNVMDLKMKLRFFGIFIDSKLQLTVTILPDNYRIQLTFDRNRTVKWNPAENEPLVLDTPRIVEVKCSKDYGEAFTGNTVMENSRMTVREYILHLFDIFHHPLITSIRFAEGSDRFDNRFIRRMVEGLTVNRTIFHQLSLDICYHHLMIRTTIHPKTVLLNSDLEPVESLQKLVIQNTEDVVFHSKLFTPEDSIPFRLDDVLINSSENIHMYCTVSSDTDLNRFLKLWMKGSNPRLKYMEVGWTLGPEKDQLVIMNGIRHRVMEEDERRERPYPMKIEKRTVVASEGAFVIRRYNGVEATVSFQRPQFMELAVWD</sequence>
<evidence type="ECO:0000313" key="2">
    <source>
        <dbReference type="EMBL" id="EGT51538.1"/>
    </source>
</evidence>
<feature type="domain" description="F-box" evidence="1">
    <location>
        <begin position="5"/>
        <end position="52"/>
    </location>
</feature>
<gene>
    <name evidence="2" type="ORF">CAEBREN_16036</name>
</gene>
<dbReference type="InParanoid" id="G0N3I4"/>